<dbReference type="GO" id="GO:0005524">
    <property type="term" value="F:ATP binding"/>
    <property type="evidence" value="ECO:0007669"/>
    <property type="project" value="UniProtKB-UniRule"/>
</dbReference>
<dbReference type="GO" id="GO:0016020">
    <property type="term" value="C:membrane"/>
    <property type="evidence" value="ECO:0007669"/>
    <property type="project" value="UniProtKB-SubCell"/>
</dbReference>
<dbReference type="KEGG" id="qsa:O6P43_025741"/>
<evidence type="ECO:0000256" key="5">
    <source>
        <dbReference type="ARBA" id="ARBA00022729"/>
    </source>
</evidence>
<keyword evidence="6 12" id="KW-0547">Nucleotide-binding</keyword>
<dbReference type="PROSITE" id="PS00108">
    <property type="entry name" value="PROTEIN_KINASE_ST"/>
    <property type="match status" value="1"/>
</dbReference>
<keyword evidence="3" id="KW-0808">Transferase</keyword>
<evidence type="ECO:0000313" key="15">
    <source>
        <dbReference type="Proteomes" id="UP001163823"/>
    </source>
</evidence>
<evidence type="ECO:0000256" key="3">
    <source>
        <dbReference type="ARBA" id="ARBA00022679"/>
    </source>
</evidence>
<evidence type="ECO:0000256" key="4">
    <source>
        <dbReference type="ARBA" id="ARBA00022692"/>
    </source>
</evidence>
<keyword evidence="2" id="KW-0723">Serine/threonine-protein kinase</keyword>
<feature type="domain" description="Protein kinase" evidence="13">
    <location>
        <begin position="218"/>
        <end position="507"/>
    </location>
</feature>
<protein>
    <submittedName>
        <fullName evidence="14">Receptor-like protein kinase</fullName>
    </submittedName>
</protein>
<dbReference type="InterPro" id="IPR011009">
    <property type="entry name" value="Kinase-like_dom_sf"/>
</dbReference>
<gene>
    <name evidence="14" type="ORF">O6P43_025741</name>
</gene>
<dbReference type="InterPro" id="IPR017441">
    <property type="entry name" value="Protein_kinase_ATP_BS"/>
</dbReference>
<evidence type="ECO:0000256" key="9">
    <source>
        <dbReference type="ARBA" id="ARBA00022989"/>
    </source>
</evidence>
<dbReference type="PANTHER" id="PTHR27009">
    <property type="entry name" value="RUST RESISTANCE KINASE LR10-RELATED"/>
    <property type="match status" value="1"/>
</dbReference>
<dbReference type="Proteomes" id="UP001163823">
    <property type="component" value="Chromosome 10"/>
</dbReference>
<dbReference type="FunFam" id="3.30.200.20:FF:000178">
    <property type="entry name" value="serine/threonine-protein kinase PBS1-like"/>
    <property type="match status" value="1"/>
</dbReference>
<evidence type="ECO:0000256" key="2">
    <source>
        <dbReference type="ARBA" id="ARBA00022527"/>
    </source>
</evidence>
<dbReference type="PROSITE" id="PS50011">
    <property type="entry name" value="PROTEIN_KINASE_DOM"/>
    <property type="match status" value="1"/>
</dbReference>
<dbReference type="Pfam" id="PF00069">
    <property type="entry name" value="Pkinase"/>
    <property type="match status" value="1"/>
</dbReference>
<evidence type="ECO:0000256" key="12">
    <source>
        <dbReference type="PROSITE-ProRule" id="PRU10141"/>
    </source>
</evidence>
<evidence type="ECO:0000256" key="11">
    <source>
        <dbReference type="ARBA" id="ARBA00023180"/>
    </source>
</evidence>
<feature type="binding site" evidence="12">
    <location>
        <position position="246"/>
    </location>
    <ligand>
        <name>ATP</name>
        <dbReference type="ChEBI" id="CHEBI:30616"/>
    </ligand>
</feature>
<comment type="subcellular location">
    <subcellularLocation>
        <location evidence="1">Membrane</location>
        <topology evidence="1">Single-pass type I membrane protein</topology>
    </subcellularLocation>
</comment>
<evidence type="ECO:0000256" key="6">
    <source>
        <dbReference type="ARBA" id="ARBA00022741"/>
    </source>
</evidence>
<proteinExistence type="predicted"/>
<dbReference type="PROSITE" id="PS00107">
    <property type="entry name" value="PROTEIN_KINASE_ATP"/>
    <property type="match status" value="1"/>
</dbReference>
<dbReference type="Gene3D" id="3.30.200.20">
    <property type="entry name" value="Phosphorylase Kinase, domain 1"/>
    <property type="match status" value="1"/>
</dbReference>
<evidence type="ECO:0000256" key="8">
    <source>
        <dbReference type="ARBA" id="ARBA00022840"/>
    </source>
</evidence>
<dbReference type="InterPro" id="IPR008271">
    <property type="entry name" value="Ser/Thr_kinase_AS"/>
</dbReference>
<keyword evidence="8 12" id="KW-0067">ATP-binding</keyword>
<keyword evidence="9" id="KW-1133">Transmembrane helix</keyword>
<dbReference type="SUPFAM" id="SSF56112">
    <property type="entry name" value="Protein kinase-like (PK-like)"/>
    <property type="match status" value="1"/>
</dbReference>
<comment type="caution">
    <text evidence="14">The sequence shown here is derived from an EMBL/GenBank/DDBJ whole genome shotgun (WGS) entry which is preliminary data.</text>
</comment>
<dbReference type="AlphaFoldDB" id="A0AAD7PGF0"/>
<keyword evidence="5" id="KW-0732">Signal</keyword>
<dbReference type="EMBL" id="JARAOO010000010">
    <property type="protein sequence ID" value="KAJ7954132.1"/>
    <property type="molecule type" value="Genomic_DNA"/>
</dbReference>
<evidence type="ECO:0000256" key="1">
    <source>
        <dbReference type="ARBA" id="ARBA00004479"/>
    </source>
</evidence>
<dbReference type="SMART" id="SM00220">
    <property type="entry name" value="S_TKc"/>
    <property type="match status" value="1"/>
</dbReference>
<sequence length="525" mass="59032">MDDVLKKKLDSLNCGTFVHNLTLPPSSPLVSFHIKFKVTMFSCDLPLNKFPEYYKNTNCQGYNIYYLPDIERMSSLTEYTIFQGCSSIQLPYKSPSNLSDPFTLLTAEFPTEVKLSDECDVCIKRGGQCRMDRDAEFYCAKGYSTLVRMYIPAVSTATGVGILIMICCFFRRKLSSPKLSNFWKKKSQIHENIEAFLRDHGPVAIKRYSYSDIKKMTNYFKDELGQGGYGSVYKGTLCDGCPIAVKVLNESKGNGEEFINEVASISRTSHVNVVTLLGFCFEGSKRALVYEFMANGSLEKFIYEENPSSTNRELACDTLNKIAVGVAKGLEYLHRGCNTRILHLDIKPHNILLDEDFCPKISDFGLSKICPRKESIVSMLGARGTAGYIAPEVFSRNFGGVSHKSDVYSYGMMVLEMVGGRKNINVEADCTSEIYFPSWIYKRLELNEELALRNISMEGDEEMMRKMIIVGIWCIQTHPSNRPAIGEVVEMLEGSLESLHVPPKPFLSSPPRSPAQLGDMIIRVP</sequence>
<evidence type="ECO:0000256" key="7">
    <source>
        <dbReference type="ARBA" id="ARBA00022777"/>
    </source>
</evidence>
<dbReference type="InterPro" id="IPR000719">
    <property type="entry name" value="Prot_kinase_dom"/>
</dbReference>
<organism evidence="14 15">
    <name type="scientific">Quillaja saponaria</name>
    <name type="common">Soap bark tree</name>
    <dbReference type="NCBI Taxonomy" id="32244"/>
    <lineage>
        <taxon>Eukaryota</taxon>
        <taxon>Viridiplantae</taxon>
        <taxon>Streptophyta</taxon>
        <taxon>Embryophyta</taxon>
        <taxon>Tracheophyta</taxon>
        <taxon>Spermatophyta</taxon>
        <taxon>Magnoliopsida</taxon>
        <taxon>eudicotyledons</taxon>
        <taxon>Gunneridae</taxon>
        <taxon>Pentapetalae</taxon>
        <taxon>rosids</taxon>
        <taxon>fabids</taxon>
        <taxon>Fabales</taxon>
        <taxon>Quillajaceae</taxon>
        <taxon>Quillaja</taxon>
    </lineage>
</organism>
<evidence type="ECO:0000256" key="10">
    <source>
        <dbReference type="ARBA" id="ARBA00023136"/>
    </source>
</evidence>
<keyword evidence="10" id="KW-0472">Membrane</keyword>
<keyword evidence="4" id="KW-0812">Transmembrane</keyword>
<keyword evidence="15" id="KW-1185">Reference proteome</keyword>
<keyword evidence="7 14" id="KW-0418">Kinase</keyword>
<name>A0AAD7PGF0_QUISA</name>
<dbReference type="GO" id="GO:0004674">
    <property type="term" value="F:protein serine/threonine kinase activity"/>
    <property type="evidence" value="ECO:0007669"/>
    <property type="project" value="UniProtKB-KW"/>
</dbReference>
<dbReference type="FunFam" id="1.10.510.10:FF:000590">
    <property type="entry name" value="PR5-like receptor kinase"/>
    <property type="match status" value="1"/>
</dbReference>
<keyword evidence="11" id="KW-0325">Glycoprotein</keyword>
<dbReference type="InterPro" id="IPR045874">
    <property type="entry name" value="LRK10/LRL21-25-like"/>
</dbReference>
<evidence type="ECO:0000259" key="13">
    <source>
        <dbReference type="PROSITE" id="PS50011"/>
    </source>
</evidence>
<keyword evidence="14" id="KW-0675">Receptor</keyword>
<reference evidence="14" key="1">
    <citation type="journal article" date="2023" name="Science">
        <title>Elucidation of the pathway for biosynthesis of saponin adjuvants from the soapbark tree.</title>
        <authorList>
            <person name="Reed J."/>
            <person name="Orme A."/>
            <person name="El-Demerdash A."/>
            <person name="Owen C."/>
            <person name="Martin L.B.B."/>
            <person name="Misra R.C."/>
            <person name="Kikuchi S."/>
            <person name="Rejzek M."/>
            <person name="Martin A.C."/>
            <person name="Harkess A."/>
            <person name="Leebens-Mack J."/>
            <person name="Louveau T."/>
            <person name="Stephenson M.J."/>
            <person name="Osbourn A."/>
        </authorList>
    </citation>
    <scope>NUCLEOTIDE SEQUENCE</scope>
    <source>
        <strain evidence="14">S10</strain>
    </source>
</reference>
<accession>A0AAD7PGF0</accession>
<dbReference type="Gene3D" id="1.10.510.10">
    <property type="entry name" value="Transferase(Phosphotransferase) domain 1"/>
    <property type="match status" value="1"/>
</dbReference>
<evidence type="ECO:0000313" key="14">
    <source>
        <dbReference type="EMBL" id="KAJ7954132.1"/>
    </source>
</evidence>